<dbReference type="EMBL" id="NXID01000049">
    <property type="protein sequence ID" value="RXK14873.1"/>
    <property type="molecule type" value="Genomic_DNA"/>
</dbReference>
<evidence type="ECO:0000313" key="2">
    <source>
        <dbReference type="EMBL" id="RXK14873.1"/>
    </source>
</evidence>
<dbReference type="InterPro" id="IPR011037">
    <property type="entry name" value="Pyrv_Knase-like_insert_dom_sf"/>
</dbReference>
<dbReference type="PANTHER" id="PTHR30212:SF2">
    <property type="entry name" value="PROTEIN YIIM"/>
    <property type="match status" value="1"/>
</dbReference>
<organism evidence="2 3">
    <name type="scientific">Malaciobacter mytili LMG 24559</name>
    <dbReference type="NCBI Taxonomy" id="1032238"/>
    <lineage>
        <taxon>Bacteria</taxon>
        <taxon>Pseudomonadati</taxon>
        <taxon>Campylobacterota</taxon>
        <taxon>Epsilonproteobacteria</taxon>
        <taxon>Campylobacterales</taxon>
        <taxon>Arcobacteraceae</taxon>
        <taxon>Malaciobacter</taxon>
    </lineage>
</organism>
<name>A0AAX2ADA9_9BACT</name>
<dbReference type="GO" id="GO:0003824">
    <property type="term" value="F:catalytic activity"/>
    <property type="evidence" value="ECO:0007669"/>
    <property type="project" value="InterPro"/>
</dbReference>
<dbReference type="InterPro" id="IPR005302">
    <property type="entry name" value="MoCF_Sase_C"/>
</dbReference>
<proteinExistence type="predicted"/>
<dbReference type="SUPFAM" id="SSF50800">
    <property type="entry name" value="PK beta-barrel domain-like"/>
    <property type="match status" value="1"/>
</dbReference>
<dbReference type="PROSITE" id="PS51340">
    <property type="entry name" value="MOSC"/>
    <property type="match status" value="1"/>
</dbReference>
<dbReference type="GO" id="GO:0030170">
    <property type="term" value="F:pyridoxal phosphate binding"/>
    <property type="evidence" value="ECO:0007669"/>
    <property type="project" value="InterPro"/>
</dbReference>
<keyword evidence="3" id="KW-1185">Reference proteome</keyword>
<sequence>MQIAKVLFIKVGKVTVTLLEDSKRKELVSGIKKYPINKAFLTKTGFISDEQADLKHHGGENKALFMFSKKTYEKINQECNTKFKIDEVSYFGENIIFSHISEEDICIGDIYSLGEATIQITQPRQPCWKLSANTQQKQMTKFIFNSGLTGWYAKVLKEGEIKKDDSLILIERKEPKLNILILNKLILNPNLDENLTLKAINSQFLGKPFLESLKKRYLLKEEDKQFEIYHN</sequence>
<evidence type="ECO:0000313" key="3">
    <source>
        <dbReference type="Proteomes" id="UP000290092"/>
    </source>
</evidence>
<dbReference type="AlphaFoldDB" id="A0AAX2ADA9"/>
<dbReference type="PANTHER" id="PTHR30212">
    <property type="entry name" value="PROTEIN YIIM"/>
    <property type="match status" value="1"/>
</dbReference>
<reference evidence="2 3" key="1">
    <citation type="submission" date="2017-09" db="EMBL/GenBank/DDBJ databases">
        <title>Genomics of the genus Arcobacter.</title>
        <authorList>
            <person name="Perez-Cataluna A."/>
            <person name="Figueras M.J."/>
            <person name="Salas-Masso N."/>
        </authorList>
    </citation>
    <scope>NUCLEOTIDE SEQUENCE [LARGE SCALE GENOMIC DNA]</scope>
    <source>
        <strain evidence="2 3">CECT 7386</strain>
    </source>
</reference>
<protein>
    <submittedName>
        <fullName evidence="2">MOSC domain-containing protein</fullName>
    </submittedName>
</protein>
<feature type="domain" description="MOSC" evidence="1">
    <location>
        <begin position="33"/>
        <end position="170"/>
    </location>
</feature>
<comment type="caution">
    <text evidence="2">The sequence shown here is derived from an EMBL/GenBank/DDBJ whole genome shotgun (WGS) entry which is preliminary data.</text>
</comment>
<accession>A0AAX2ADA9</accession>
<dbReference type="GO" id="GO:0030151">
    <property type="term" value="F:molybdenum ion binding"/>
    <property type="evidence" value="ECO:0007669"/>
    <property type="project" value="InterPro"/>
</dbReference>
<dbReference type="Gene3D" id="2.40.33.20">
    <property type="entry name" value="PK beta-barrel domain-like"/>
    <property type="match status" value="1"/>
</dbReference>
<evidence type="ECO:0000259" key="1">
    <source>
        <dbReference type="PROSITE" id="PS51340"/>
    </source>
</evidence>
<gene>
    <name evidence="2" type="ORF">CP985_11565</name>
</gene>
<dbReference type="Pfam" id="PF03473">
    <property type="entry name" value="MOSC"/>
    <property type="match status" value="1"/>
</dbReference>
<dbReference type="KEGG" id="amyt:AMYT_1330"/>
<dbReference type="RefSeq" id="WP_114841770.1">
    <property type="nucleotide sequence ID" value="NZ_CP031219.1"/>
</dbReference>
<dbReference type="Proteomes" id="UP000290092">
    <property type="component" value="Unassembled WGS sequence"/>
</dbReference>
<dbReference type="InterPro" id="IPR052353">
    <property type="entry name" value="Benzoxazolinone_Detox_Enz"/>
</dbReference>